<dbReference type="InterPro" id="IPR006913">
    <property type="entry name" value="CENP-V/GFA"/>
</dbReference>
<keyword evidence="3" id="KW-0862">Zinc</keyword>
<comment type="similarity">
    <text evidence="1">Belongs to the Gfa family.</text>
</comment>
<evidence type="ECO:0000256" key="2">
    <source>
        <dbReference type="ARBA" id="ARBA00022723"/>
    </source>
</evidence>
<dbReference type="Proteomes" id="UP000799444">
    <property type="component" value="Unassembled WGS sequence"/>
</dbReference>
<keyword evidence="8" id="KW-1185">Reference proteome</keyword>
<dbReference type="PANTHER" id="PTHR33337:SF33">
    <property type="entry name" value="CENP-V_GFA DOMAIN-CONTAINING PROTEIN"/>
    <property type="match status" value="1"/>
</dbReference>
<dbReference type="PROSITE" id="PS51891">
    <property type="entry name" value="CENP_V_GFA"/>
    <property type="match status" value="1"/>
</dbReference>
<dbReference type="PANTHER" id="PTHR33337">
    <property type="entry name" value="GFA DOMAIN-CONTAINING PROTEIN"/>
    <property type="match status" value="1"/>
</dbReference>
<evidence type="ECO:0000313" key="7">
    <source>
        <dbReference type="EMBL" id="KAF2730746.1"/>
    </source>
</evidence>
<feature type="domain" description="CENP-V/GFA" evidence="6">
    <location>
        <begin position="9"/>
        <end position="112"/>
    </location>
</feature>
<dbReference type="GO" id="GO:0046872">
    <property type="term" value="F:metal ion binding"/>
    <property type="evidence" value="ECO:0007669"/>
    <property type="project" value="UniProtKB-KW"/>
</dbReference>
<accession>A0A9P4QTN6</accession>
<evidence type="ECO:0000313" key="8">
    <source>
        <dbReference type="Proteomes" id="UP000799444"/>
    </source>
</evidence>
<dbReference type="GO" id="GO:0016846">
    <property type="term" value="F:carbon-sulfur lyase activity"/>
    <property type="evidence" value="ECO:0007669"/>
    <property type="project" value="InterPro"/>
</dbReference>
<keyword evidence="4" id="KW-0456">Lyase</keyword>
<evidence type="ECO:0000259" key="6">
    <source>
        <dbReference type="PROSITE" id="PS51891"/>
    </source>
</evidence>
<comment type="caution">
    <text evidence="7">The sequence shown here is derived from an EMBL/GenBank/DDBJ whole genome shotgun (WGS) entry which is preliminary data.</text>
</comment>
<feature type="compositionally biased region" description="Acidic residues" evidence="5">
    <location>
        <begin position="170"/>
        <end position="181"/>
    </location>
</feature>
<dbReference type="InterPro" id="IPR011057">
    <property type="entry name" value="Mss4-like_sf"/>
</dbReference>
<dbReference type="OrthoDB" id="2212170at2759"/>
<keyword evidence="2" id="KW-0479">Metal-binding</keyword>
<organism evidence="7 8">
    <name type="scientific">Polyplosphaeria fusca</name>
    <dbReference type="NCBI Taxonomy" id="682080"/>
    <lineage>
        <taxon>Eukaryota</taxon>
        <taxon>Fungi</taxon>
        <taxon>Dikarya</taxon>
        <taxon>Ascomycota</taxon>
        <taxon>Pezizomycotina</taxon>
        <taxon>Dothideomycetes</taxon>
        <taxon>Pleosporomycetidae</taxon>
        <taxon>Pleosporales</taxon>
        <taxon>Tetraplosphaeriaceae</taxon>
        <taxon>Polyplosphaeria</taxon>
    </lineage>
</organism>
<proteinExistence type="inferred from homology"/>
<evidence type="ECO:0000256" key="3">
    <source>
        <dbReference type="ARBA" id="ARBA00022833"/>
    </source>
</evidence>
<sequence>MPTRPFPAITGGCFCASVRYRMEAPLYCYACHCADCQKTTGSAFATFATIEANRVTSVGTTPPETTTSGSTACPKCGTKLWCTSHLSPAIILLKTGTLDLPSLMEPDIHCFIASKVTWVKLPKHAKTMDGPLDVSKAWPQASLERLERCMAECELGRDGGDKTPTAQSPEADDDDDDNDDEFEHKYAEAERALQERLEKLTLKLA</sequence>
<evidence type="ECO:0000256" key="5">
    <source>
        <dbReference type="SAM" id="MobiDB-lite"/>
    </source>
</evidence>
<dbReference type="AlphaFoldDB" id="A0A9P4QTN6"/>
<dbReference type="Pfam" id="PF04828">
    <property type="entry name" value="GFA"/>
    <property type="match status" value="1"/>
</dbReference>
<dbReference type="Gene3D" id="3.90.1590.10">
    <property type="entry name" value="glutathione-dependent formaldehyde- activating enzyme (gfa)"/>
    <property type="match status" value="1"/>
</dbReference>
<evidence type="ECO:0000256" key="4">
    <source>
        <dbReference type="ARBA" id="ARBA00023239"/>
    </source>
</evidence>
<reference evidence="7" key="1">
    <citation type="journal article" date="2020" name="Stud. Mycol.">
        <title>101 Dothideomycetes genomes: a test case for predicting lifestyles and emergence of pathogens.</title>
        <authorList>
            <person name="Haridas S."/>
            <person name="Albert R."/>
            <person name="Binder M."/>
            <person name="Bloem J."/>
            <person name="Labutti K."/>
            <person name="Salamov A."/>
            <person name="Andreopoulos B."/>
            <person name="Baker S."/>
            <person name="Barry K."/>
            <person name="Bills G."/>
            <person name="Bluhm B."/>
            <person name="Cannon C."/>
            <person name="Castanera R."/>
            <person name="Culley D."/>
            <person name="Daum C."/>
            <person name="Ezra D."/>
            <person name="Gonzalez J."/>
            <person name="Henrissat B."/>
            <person name="Kuo A."/>
            <person name="Liang C."/>
            <person name="Lipzen A."/>
            <person name="Lutzoni F."/>
            <person name="Magnuson J."/>
            <person name="Mondo S."/>
            <person name="Nolan M."/>
            <person name="Ohm R."/>
            <person name="Pangilinan J."/>
            <person name="Park H.-J."/>
            <person name="Ramirez L."/>
            <person name="Alfaro M."/>
            <person name="Sun H."/>
            <person name="Tritt A."/>
            <person name="Yoshinaga Y."/>
            <person name="Zwiers L.-H."/>
            <person name="Turgeon B."/>
            <person name="Goodwin S."/>
            <person name="Spatafora J."/>
            <person name="Crous P."/>
            <person name="Grigoriev I."/>
        </authorList>
    </citation>
    <scope>NUCLEOTIDE SEQUENCE</scope>
    <source>
        <strain evidence="7">CBS 125425</strain>
    </source>
</reference>
<dbReference type="SUPFAM" id="SSF51316">
    <property type="entry name" value="Mss4-like"/>
    <property type="match status" value="1"/>
</dbReference>
<feature type="region of interest" description="Disordered" evidence="5">
    <location>
        <begin position="155"/>
        <end position="187"/>
    </location>
</feature>
<name>A0A9P4QTN6_9PLEO</name>
<dbReference type="EMBL" id="ML996210">
    <property type="protein sequence ID" value="KAF2730746.1"/>
    <property type="molecule type" value="Genomic_DNA"/>
</dbReference>
<evidence type="ECO:0000256" key="1">
    <source>
        <dbReference type="ARBA" id="ARBA00005495"/>
    </source>
</evidence>
<gene>
    <name evidence="7" type="ORF">EJ04DRAFT_444428</name>
</gene>
<protein>
    <recommendedName>
        <fullName evidence="6">CENP-V/GFA domain-containing protein</fullName>
    </recommendedName>
</protein>